<reference evidence="3 4" key="1">
    <citation type="journal article" date="2019" name="Nat. Med.">
        <title>A library of human gut bacterial isolates paired with longitudinal multiomics data enables mechanistic microbiome research.</title>
        <authorList>
            <person name="Poyet M."/>
            <person name="Groussin M."/>
            <person name="Gibbons S.M."/>
            <person name="Avila-Pacheco J."/>
            <person name="Jiang X."/>
            <person name="Kearney S.M."/>
            <person name="Perrotta A.R."/>
            <person name="Berdy B."/>
            <person name="Zhao S."/>
            <person name="Lieberman T.D."/>
            <person name="Swanson P.K."/>
            <person name="Smith M."/>
            <person name="Roesemann S."/>
            <person name="Alexander J.E."/>
            <person name="Rich S.A."/>
            <person name="Livny J."/>
            <person name="Vlamakis H."/>
            <person name="Clish C."/>
            <person name="Bullock K."/>
            <person name="Deik A."/>
            <person name="Scott J."/>
            <person name="Pierce K.A."/>
            <person name="Xavier R.J."/>
            <person name="Alm E.J."/>
        </authorList>
    </citation>
    <scope>NUCLEOTIDE SEQUENCE [LARGE SCALE GENOMIC DNA]</scope>
    <source>
        <strain evidence="3 4">BIOML-A2</strain>
    </source>
</reference>
<evidence type="ECO:0000313" key="4">
    <source>
        <dbReference type="Proteomes" id="UP000323567"/>
    </source>
</evidence>
<organism evidence="3 4">
    <name type="scientific">Alistipes shahii</name>
    <dbReference type="NCBI Taxonomy" id="328814"/>
    <lineage>
        <taxon>Bacteria</taxon>
        <taxon>Pseudomonadati</taxon>
        <taxon>Bacteroidota</taxon>
        <taxon>Bacteroidia</taxon>
        <taxon>Bacteroidales</taxon>
        <taxon>Rikenellaceae</taxon>
        <taxon>Alistipes</taxon>
    </lineage>
</organism>
<dbReference type="SUPFAM" id="SSF48452">
    <property type="entry name" value="TPR-like"/>
    <property type="match status" value="1"/>
</dbReference>
<sequence length="526" mass="59058">MNKIKTIIRAVALIAVVSASTGCLDNFEDYNRNPNEATDDELERDNYLVGSKLTKLQNMVIPSEEHLYQFVEALEGGSYGGYVEATVDSWETKFSTFNPTTDWLKAPFVDVITETYPAYRGIINKTDDEVAVALANVLRVAIMNRLADAYGSIPYSKIVEDKKERLTVPYDTQQEAYTQMFKELDTALEALERNRDLSTEAFGEYDQVYNGNLKKWIKYANSLKLRMAMRLSYIDEQTAKAKAAEAIAAGVITENADNAKLQPELNRTTLLWNSWQDHAIGADILCYMNGYKDPRRAKMFTQGTVGEGDAAVKGYYGLRIGTTPANKSKAVTACSSMLITDTDPILWMNAAEIAFLRSEYELRWGSAVSAQSFYEQGIRLSFEERGVAGAEDYIADEANVPEAYTDPLGVIENNTALPQSRITIKWKEDAQFEENLERIITQKWIAIFPLGNEAWAEYRRTGYPKLMPAKDNKSGGTVNSKYGMRRLPYPSEEYSENRTNVEAAITSLGGPDNGGTRTWWDCKPLN</sequence>
<feature type="chain" id="PRO_5023084787" evidence="2">
    <location>
        <begin position="22"/>
        <end position="526"/>
    </location>
</feature>
<name>A0A5B3FY68_9BACT</name>
<dbReference type="PROSITE" id="PS51257">
    <property type="entry name" value="PROKAR_LIPOPROTEIN"/>
    <property type="match status" value="1"/>
</dbReference>
<keyword evidence="3" id="KW-0449">Lipoprotein</keyword>
<feature type="coiled-coil region" evidence="1">
    <location>
        <begin position="174"/>
        <end position="201"/>
    </location>
</feature>
<feature type="signal peptide" evidence="2">
    <location>
        <begin position="1"/>
        <end position="21"/>
    </location>
</feature>
<keyword evidence="1" id="KW-0175">Coiled coil</keyword>
<dbReference type="RefSeq" id="WP_015546352.1">
    <property type="nucleotide sequence ID" value="NZ_CAUCFE010000052.1"/>
</dbReference>
<dbReference type="Gene3D" id="1.25.40.390">
    <property type="match status" value="1"/>
</dbReference>
<dbReference type="InterPro" id="IPR011990">
    <property type="entry name" value="TPR-like_helical_dom_sf"/>
</dbReference>
<gene>
    <name evidence="3" type="ORF">F2Y13_13840</name>
</gene>
<accession>A0A5B3FY68</accession>
<proteinExistence type="predicted"/>
<evidence type="ECO:0000256" key="2">
    <source>
        <dbReference type="SAM" id="SignalP"/>
    </source>
</evidence>
<comment type="caution">
    <text evidence="3">The sequence shown here is derived from an EMBL/GenBank/DDBJ whole genome shotgun (WGS) entry which is preliminary data.</text>
</comment>
<dbReference type="EMBL" id="VVXK01000027">
    <property type="protein sequence ID" value="KAA2366150.1"/>
    <property type="molecule type" value="Genomic_DNA"/>
</dbReference>
<dbReference type="Proteomes" id="UP000323567">
    <property type="component" value="Unassembled WGS sequence"/>
</dbReference>
<dbReference type="Pfam" id="PF12741">
    <property type="entry name" value="SusD-like"/>
    <property type="match status" value="1"/>
</dbReference>
<protein>
    <submittedName>
        <fullName evidence="3">SusD/RagB family nutrient-binding outer membrane lipoprotein</fullName>
    </submittedName>
</protein>
<evidence type="ECO:0000313" key="3">
    <source>
        <dbReference type="EMBL" id="KAA2366150.1"/>
    </source>
</evidence>
<dbReference type="InterPro" id="IPR024302">
    <property type="entry name" value="SusD-like"/>
</dbReference>
<evidence type="ECO:0000256" key="1">
    <source>
        <dbReference type="SAM" id="Coils"/>
    </source>
</evidence>
<dbReference type="GeneID" id="92755884"/>
<dbReference type="AlphaFoldDB" id="A0A5B3FY68"/>
<keyword evidence="2" id="KW-0732">Signal</keyword>